<protein>
    <submittedName>
        <fullName evidence="1">Uncharacterized protein</fullName>
    </submittedName>
</protein>
<feature type="non-terminal residue" evidence="1">
    <location>
        <position position="184"/>
    </location>
</feature>
<sequence>MSANSQQLSRGPWAHERGPLREASKRYEPEAPAQQQIQQHPFFRPPEVADQQRFTPNMNRHYRSATVGGDEPLAVVVPEAVYRQGSPLARGRANRRRSTLHNILERTRKKQEQQQQQQQQSETKTLDGNEATTGGSAYGRTISAGPSPALSHTTIAHAHGASAAPVRTVLKAELQFRQSSTPSE</sequence>
<evidence type="ECO:0000313" key="1">
    <source>
        <dbReference type="EMBL" id="KAJ2780656.1"/>
    </source>
</evidence>
<accession>A0ACC1KB27</accession>
<keyword evidence="2" id="KW-1185">Reference proteome</keyword>
<name>A0ACC1KB27_9FUNG</name>
<dbReference type="EMBL" id="JANBUK010001470">
    <property type="protein sequence ID" value="KAJ2780656.1"/>
    <property type="molecule type" value="Genomic_DNA"/>
</dbReference>
<gene>
    <name evidence="1" type="ORF">GGI18_003799</name>
</gene>
<organism evidence="1 2">
    <name type="scientific">Coemansia linderi</name>
    <dbReference type="NCBI Taxonomy" id="2663919"/>
    <lineage>
        <taxon>Eukaryota</taxon>
        <taxon>Fungi</taxon>
        <taxon>Fungi incertae sedis</taxon>
        <taxon>Zoopagomycota</taxon>
        <taxon>Kickxellomycotina</taxon>
        <taxon>Kickxellomycetes</taxon>
        <taxon>Kickxellales</taxon>
        <taxon>Kickxellaceae</taxon>
        <taxon>Coemansia</taxon>
    </lineage>
</organism>
<comment type="caution">
    <text evidence="1">The sequence shown here is derived from an EMBL/GenBank/DDBJ whole genome shotgun (WGS) entry which is preliminary data.</text>
</comment>
<reference evidence="1" key="1">
    <citation type="submission" date="2022-07" db="EMBL/GenBank/DDBJ databases">
        <title>Phylogenomic reconstructions and comparative analyses of Kickxellomycotina fungi.</title>
        <authorList>
            <person name="Reynolds N.K."/>
            <person name="Stajich J.E."/>
            <person name="Barry K."/>
            <person name="Grigoriev I.V."/>
            <person name="Crous P."/>
            <person name="Smith M.E."/>
        </authorList>
    </citation>
    <scope>NUCLEOTIDE SEQUENCE</scope>
    <source>
        <strain evidence="1">BCRC 34191</strain>
    </source>
</reference>
<dbReference type="Proteomes" id="UP001140066">
    <property type="component" value="Unassembled WGS sequence"/>
</dbReference>
<proteinExistence type="predicted"/>
<evidence type="ECO:0000313" key="2">
    <source>
        <dbReference type="Proteomes" id="UP001140066"/>
    </source>
</evidence>